<name>A0A9P5IYI5_9HELO</name>
<dbReference type="PROSITE" id="PS51257">
    <property type="entry name" value="PROKAR_LIPOPROTEIN"/>
    <property type="match status" value="1"/>
</dbReference>
<reference evidence="1 2" key="1">
    <citation type="journal article" date="2020" name="Genome Biol. Evol.">
        <title>Comparative genomics of Sclerotiniaceae.</title>
        <authorList>
            <person name="Valero Jimenez C.A."/>
            <person name="Steentjes M."/>
            <person name="Scholten O.E."/>
            <person name="Van Kan J.A.L."/>
        </authorList>
    </citation>
    <scope>NUCLEOTIDE SEQUENCE [LARGE SCALE GENOMIC DNA]</scope>
    <source>
        <strain evidence="1 2">MUCL 94</strain>
    </source>
</reference>
<gene>
    <name evidence="1" type="ORF">EAE97_000663</name>
</gene>
<dbReference type="EMBL" id="RCSW01000001">
    <property type="protein sequence ID" value="KAF7955404.1"/>
    <property type="molecule type" value="Genomic_DNA"/>
</dbReference>
<protein>
    <submittedName>
        <fullName evidence="1">Uncharacterized protein</fullName>
    </submittedName>
</protein>
<organism evidence="1 2">
    <name type="scientific">Botrytis byssoidea</name>
    <dbReference type="NCBI Taxonomy" id="139641"/>
    <lineage>
        <taxon>Eukaryota</taxon>
        <taxon>Fungi</taxon>
        <taxon>Dikarya</taxon>
        <taxon>Ascomycota</taxon>
        <taxon>Pezizomycotina</taxon>
        <taxon>Leotiomycetes</taxon>
        <taxon>Helotiales</taxon>
        <taxon>Sclerotiniaceae</taxon>
        <taxon>Botrytis</taxon>
    </lineage>
</organism>
<sequence>MSARVAFRRMIPFAGVATTATLACYGANRVLAFERTPAKHSTLKSHRIVCAASAYGVYSGFCKEMCTIIFDGCKGEWDRVKVVDKASNLEPETRNHLMVKIALLRTLPHSVIPWSYL</sequence>
<evidence type="ECO:0000313" key="1">
    <source>
        <dbReference type="EMBL" id="KAF7955404.1"/>
    </source>
</evidence>
<keyword evidence="2" id="KW-1185">Reference proteome</keyword>
<comment type="caution">
    <text evidence="1">The sequence shown here is derived from an EMBL/GenBank/DDBJ whole genome shotgun (WGS) entry which is preliminary data.</text>
</comment>
<evidence type="ECO:0000313" key="2">
    <source>
        <dbReference type="Proteomes" id="UP000710849"/>
    </source>
</evidence>
<dbReference type="GeneID" id="62144252"/>
<dbReference type="RefSeq" id="XP_038738534.1">
    <property type="nucleotide sequence ID" value="XM_038871173.1"/>
</dbReference>
<proteinExistence type="predicted"/>
<dbReference type="AlphaFoldDB" id="A0A9P5IYI5"/>
<accession>A0A9P5IYI5</accession>
<dbReference type="Proteomes" id="UP000710849">
    <property type="component" value="Unassembled WGS sequence"/>
</dbReference>